<dbReference type="Gene3D" id="1.10.10.1830">
    <property type="entry name" value="Non-ribosomal peptide synthase, adenylation domain"/>
    <property type="match status" value="1"/>
</dbReference>
<dbReference type="EMBL" id="LUTY01000491">
    <property type="protein sequence ID" value="OAD23210.1"/>
    <property type="molecule type" value="Genomic_DNA"/>
</dbReference>
<dbReference type="InterPro" id="IPR044894">
    <property type="entry name" value="TubC_N_sf"/>
</dbReference>
<reference evidence="2 3" key="1">
    <citation type="submission" date="2016-05" db="EMBL/GenBank/DDBJ databases">
        <title>Single-cell genome of chain-forming Candidatus Thiomargarita nelsonii and comparison to other large sulfur-oxidizing bacteria.</title>
        <authorList>
            <person name="Winkel M."/>
            <person name="Salman V."/>
            <person name="Woyke T."/>
            <person name="Schulz-Vogt H."/>
            <person name="Richter M."/>
            <person name="Flood B."/>
            <person name="Bailey J."/>
            <person name="Amann R."/>
            <person name="Mussmann M."/>
        </authorList>
    </citation>
    <scope>NUCLEOTIDE SEQUENCE [LARGE SCALE GENOMIC DNA]</scope>
    <source>
        <strain evidence="2 3">THI036</strain>
    </source>
</reference>
<dbReference type="Proteomes" id="UP000076962">
    <property type="component" value="Unassembled WGS sequence"/>
</dbReference>
<proteinExistence type="predicted"/>
<evidence type="ECO:0000259" key="1">
    <source>
        <dbReference type="Pfam" id="PF18563"/>
    </source>
</evidence>
<gene>
    <name evidence="2" type="ORF">THIOM_000965</name>
</gene>
<evidence type="ECO:0000313" key="2">
    <source>
        <dbReference type="EMBL" id="OAD23210.1"/>
    </source>
</evidence>
<sequence>MKNIDELIAKLHKQDIKLWVEGERLRYSVPKGQDSKRAALRTELAEHKAEIIRFLKQASGSRRSSKLPRLVVAPDQFPHLQKRYTNGSNKNLYALIC</sequence>
<keyword evidence="3" id="KW-1185">Reference proteome</keyword>
<name>A0A176S5C5_9GAMM</name>
<evidence type="ECO:0000313" key="3">
    <source>
        <dbReference type="Proteomes" id="UP000076962"/>
    </source>
</evidence>
<comment type="caution">
    <text evidence="2">The sequence shown here is derived from an EMBL/GenBank/DDBJ whole genome shotgun (WGS) entry which is preliminary data.</text>
</comment>
<dbReference type="Pfam" id="PF18563">
    <property type="entry name" value="TubC_N"/>
    <property type="match status" value="1"/>
</dbReference>
<accession>A0A176S5C5</accession>
<dbReference type="InterPro" id="IPR041464">
    <property type="entry name" value="TubC_N"/>
</dbReference>
<feature type="domain" description="TubC N-terminal docking" evidence="1">
    <location>
        <begin position="4"/>
        <end position="57"/>
    </location>
</feature>
<organism evidence="2 3">
    <name type="scientific">Candidatus Thiomargarita nelsonii</name>
    <dbReference type="NCBI Taxonomy" id="1003181"/>
    <lineage>
        <taxon>Bacteria</taxon>
        <taxon>Pseudomonadati</taxon>
        <taxon>Pseudomonadota</taxon>
        <taxon>Gammaproteobacteria</taxon>
        <taxon>Thiotrichales</taxon>
        <taxon>Thiotrichaceae</taxon>
        <taxon>Thiomargarita</taxon>
    </lineage>
</organism>
<protein>
    <recommendedName>
        <fullName evidence="1">TubC N-terminal docking domain-containing protein</fullName>
    </recommendedName>
</protein>
<dbReference type="AlphaFoldDB" id="A0A176S5C5"/>